<gene>
    <name evidence="2" type="primary">tnx</name>
</gene>
<feature type="domain" description="EGF-like" evidence="1">
    <location>
        <begin position="63"/>
        <end position="94"/>
    </location>
</feature>
<dbReference type="EMBL" id="AF483029">
    <property type="protein sequence ID" value="AAM76109.1"/>
    <property type="molecule type" value="mRNA"/>
</dbReference>
<dbReference type="SMART" id="SM00181">
    <property type="entry name" value="EGF"/>
    <property type="match status" value="3"/>
</dbReference>
<feature type="domain" description="EGF-like" evidence="1">
    <location>
        <begin position="97"/>
        <end position="129"/>
    </location>
</feature>
<proteinExistence type="evidence at transcript level"/>
<reference evidence="2" key="1">
    <citation type="journal article" date="2002" name="Development">
        <title>A molecular analysis of ascidian metamorphosis reveals activation of an innate immune response.</title>
        <authorList>
            <person name="Davidson B."/>
            <person name="Swalla B.J."/>
        </authorList>
    </citation>
    <scope>NUCLEOTIDE SEQUENCE</scope>
</reference>
<evidence type="ECO:0000259" key="1">
    <source>
        <dbReference type="SMART" id="SM00181"/>
    </source>
</evidence>
<accession>Q8MVN2</accession>
<feature type="domain" description="EGF-like" evidence="1">
    <location>
        <begin position="31"/>
        <end position="60"/>
    </location>
</feature>
<sequence>CKFNFGTISCECKPPTFEFQGACIGEIQPEPCKNCPENSFCLYGKCVCEPNYILEKGLCVFDFCSFIDCPRNSKCKSGECECNSGYVSKDGQCARDPCSNIRCRSNSKCVDGKCECNVGYILDKFLRCVKDPCSLCPDGSFCKTGKCV</sequence>
<dbReference type="AlphaFoldDB" id="Q8MVN2"/>
<name>Q8MVN2_BOLVI</name>
<dbReference type="InterPro" id="IPR000742">
    <property type="entry name" value="EGF"/>
</dbReference>
<dbReference type="Gene3D" id="2.10.25.10">
    <property type="entry name" value="Laminin"/>
    <property type="match status" value="1"/>
</dbReference>
<feature type="non-terminal residue" evidence="2">
    <location>
        <position position="1"/>
    </location>
</feature>
<evidence type="ECO:0000313" key="2">
    <source>
        <dbReference type="EMBL" id="AAM76109.1"/>
    </source>
</evidence>
<protein>
    <submittedName>
        <fullName evidence="2">Tenascin-x like protein</fullName>
    </submittedName>
</protein>
<organism evidence="2">
    <name type="scientific">Boltenia villosa</name>
    <name type="common">Spiny-headed tunicate</name>
    <name type="synonym">Cynthia villosa</name>
    <dbReference type="NCBI Taxonomy" id="63515"/>
    <lineage>
        <taxon>Eukaryota</taxon>
        <taxon>Metazoa</taxon>
        <taxon>Chordata</taxon>
        <taxon>Tunicata</taxon>
        <taxon>Ascidiacea</taxon>
        <taxon>Stolidobranchia</taxon>
        <taxon>Pyuridae</taxon>
        <taxon>Boltenia</taxon>
    </lineage>
</organism>